<evidence type="ECO:0000313" key="3">
    <source>
        <dbReference type="Proteomes" id="UP000580839"/>
    </source>
</evidence>
<keyword evidence="1" id="KW-0378">Hydrolase</keyword>
<reference evidence="2 3" key="1">
    <citation type="submission" date="2020-04" db="EMBL/GenBank/DDBJ databases">
        <title>Metagenomic profiling of ammonia- and methane-oxidizing microorganisms in a Dutch drinking water treatment plant.</title>
        <authorList>
            <person name="Poghosyan L."/>
            <person name="Leucker S."/>
        </authorList>
    </citation>
    <scope>NUCLEOTIDE SEQUENCE [LARGE SCALE GENOMIC DNA]</scope>
    <source>
        <strain evidence="2">S-RSF-IL-03</strain>
    </source>
</reference>
<gene>
    <name evidence="2" type="ORF">HOP12_14360</name>
</gene>
<evidence type="ECO:0000256" key="1">
    <source>
        <dbReference type="ARBA" id="ARBA00022801"/>
    </source>
</evidence>
<dbReference type="NCBIfam" id="TIGR01076">
    <property type="entry name" value="sortase_fam"/>
    <property type="match status" value="1"/>
</dbReference>
<organism evidence="2 3">
    <name type="scientific">Eiseniibacteriota bacterium</name>
    <dbReference type="NCBI Taxonomy" id="2212470"/>
    <lineage>
        <taxon>Bacteria</taxon>
        <taxon>Candidatus Eiseniibacteriota</taxon>
    </lineage>
</organism>
<dbReference type="Pfam" id="PF04203">
    <property type="entry name" value="Sortase"/>
    <property type="match status" value="1"/>
</dbReference>
<dbReference type="GO" id="GO:0016787">
    <property type="term" value="F:hydrolase activity"/>
    <property type="evidence" value="ECO:0007669"/>
    <property type="project" value="UniProtKB-KW"/>
</dbReference>
<dbReference type="InterPro" id="IPR005754">
    <property type="entry name" value="Sortase"/>
</dbReference>
<dbReference type="EMBL" id="JABFRW010000188">
    <property type="protein sequence ID" value="NOT35323.1"/>
    <property type="molecule type" value="Genomic_DNA"/>
</dbReference>
<dbReference type="Gene3D" id="2.40.260.10">
    <property type="entry name" value="Sortase"/>
    <property type="match status" value="1"/>
</dbReference>
<dbReference type="CDD" id="cd05828">
    <property type="entry name" value="Sortase_D_1"/>
    <property type="match status" value="1"/>
</dbReference>
<dbReference type="InterPro" id="IPR041999">
    <property type="entry name" value="Sortase_D_1"/>
</dbReference>
<protein>
    <submittedName>
        <fullName evidence="2">Class D sortase</fullName>
    </submittedName>
</protein>
<sequence>MNAQRWMDGAQSALFIVGFVLLAVWFKGQSDTAAFQRRESRALDAAIGRAGAQDAVVRGSESRVRARNASSRTRRVIGRIEIPRLGISAMIGQGIEPRILELAVGHVETTAQPGEPGNVGLAGHRDSFFRGLGNIRERDVIRIVTARGTFRYRVQWGAVVEPGRVDVFDSTATPSVTLVTCYPFDAIGPSPQRFVVRATQIDPNAAAVAVATPLARAEFQRRPS</sequence>
<dbReference type="AlphaFoldDB" id="A0A849SNE4"/>
<dbReference type="SUPFAM" id="SSF63817">
    <property type="entry name" value="Sortase"/>
    <property type="match status" value="1"/>
</dbReference>
<evidence type="ECO:0000313" key="2">
    <source>
        <dbReference type="EMBL" id="NOT35323.1"/>
    </source>
</evidence>
<name>A0A849SNE4_UNCEI</name>
<dbReference type="InterPro" id="IPR023365">
    <property type="entry name" value="Sortase_dom-sf"/>
</dbReference>
<accession>A0A849SNE4</accession>
<dbReference type="Proteomes" id="UP000580839">
    <property type="component" value="Unassembled WGS sequence"/>
</dbReference>
<proteinExistence type="predicted"/>
<comment type="caution">
    <text evidence="2">The sequence shown here is derived from an EMBL/GenBank/DDBJ whole genome shotgun (WGS) entry which is preliminary data.</text>
</comment>